<reference evidence="1 2" key="1">
    <citation type="journal article" date="2021" name="BMC Genomics">
        <title>Datura genome reveals duplications of psychoactive alkaloid biosynthetic genes and high mutation rate following tissue culture.</title>
        <authorList>
            <person name="Rajewski A."/>
            <person name="Carter-House D."/>
            <person name="Stajich J."/>
            <person name="Litt A."/>
        </authorList>
    </citation>
    <scope>NUCLEOTIDE SEQUENCE [LARGE SCALE GENOMIC DNA]</scope>
    <source>
        <strain evidence="1">AR-01</strain>
    </source>
</reference>
<protein>
    <submittedName>
        <fullName evidence="1">Uncharacterized protein</fullName>
    </submittedName>
</protein>
<name>A0ABS8VF63_DATST</name>
<accession>A0ABS8VF63</accession>
<comment type="caution">
    <text evidence="1">The sequence shown here is derived from an EMBL/GenBank/DDBJ whole genome shotgun (WGS) entry which is preliminary data.</text>
</comment>
<evidence type="ECO:0000313" key="1">
    <source>
        <dbReference type="EMBL" id="MCD9645102.1"/>
    </source>
</evidence>
<keyword evidence="2" id="KW-1185">Reference proteome</keyword>
<dbReference type="EMBL" id="JACEIK010004334">
    <property type="protein sequence ID" value="MCD9645102.1"/>
    <property type="molecule type" value="Genomic_DNA"/>
</dbReference>
<feature type="non-terminal residue" evidence="1">
    <location>
        <position position="63"/>
    </location>
</feature>
<sequence>MPTCMEEACFAPAVELGKACIVPAIVWEDWRLTPGHAPFLLRIAQAVVMVWLLPRSACSANGL</sequence>
<organism evidence="1 2">
    <name type="scientific">Datura stramonium</name>
    <name type="common">Jimsonweed</name>
    <name type="synonym">Common thornapple</name>
    <dbReference type="NCBI Taxonomy" id="4076"/>
    <lineage>
        <taxon>Eukaryota</taxon>
        <taxon>Viridiplantae</taxon>
        <taxon>Streptophyta</taxon>
        <taxon>Embryophyta</taxon>
        <taxon>Tracheophyta</taxon>
        <taxon>Spermatophyta</taxon>
        <taxon>Magnoliopsida</taxon>
        <taxon>eudicotyledons</taxon>
        <taxon>Gunneridae</taxon>
        <taxon>Pentapetalae</taxon>
        <taxon>asterids</taxon>
        <taxon>lamiids</taxon>
        <taxon>Solanales</taxon>
        <taxon>Solanaceae</taxon>
        <taxon>Solanoideae</taxon>
        <taxon>Datureae</taxon>
        <taxon>Datura</taxon>
    </lineage>
</organism>
<proteinExistence type="predicted"/>
<evidence type="ECO:0000313" key="2">
    <source>
        <dbReference type="Proteomes" id="UP000823775"/>
    </source>
</evidence>
<dbReference type="Proteomes" id="UP000823775">
    <property type="component" value="Unassembled WGS sequence"/>
</dbReference>
<gene>
    <name evidence="1" type="ORF">HAX54_033778</name>
</gene>